<name>A0ABS6EL84_9CLOT</name>
<proteinExistence type="predicted"/>
<keyword evidence="3" id="KW-1185">Reference proteome</keyword>
<reference evidence="2 3" key="1">
    <citation type="submission" date="2021-06" db="EMBL/GenBank/DDBJ databases">
        <authorList>
            <person name="Sun Q."/>
            <person name="Li D."/>
        </authorList>
    </citation>
    <scope>NUCLEOTIDE SEQUENCE [LARGE SCALE GENOMIC DNA]</scope>
    <source>
        <strain evidence="2 3">MSJ-11</strain>
    </source>
</reference>
<sequence>MNEIKSISQGIKFTKRTIKIGSLDEIPKQGLNSSSQESIKECSAKLASVVKIIQSMITGVNYEFLKYRRPMDEFISNKDKIAKILAEAPEKTRKIHNEFSKFGWYFYNLMDYTIRGLGDIYDLINSDLKNNKEEYIETIDDFMNEVVEENSEKIINNLIDVFPERFEIIQDAYNAHKQKLYTLSIPTMLTQIEGISREILGESIYSKIRRKSEPKTKQSLEKIFKENNIDKNKEDLWYAINYYPLEILHSLVINTDNINCYYEKNKIYSTFNRHGVIHGLDIKYNNKTNSNKCIAILGYLYNLKEVLDYDIENTTK</sequence>
<gene>
    <name evidence="2" type="ORF">KQI86_16760</name>
</gene>
<organism evidence="2 3">
    <name type="scientific">Clostridium mobile</name>
    <dbReference type="NCBI Taxonomy" id="2841512"/>
    <lineage>
        <taxon>Bacteria</taxon>
        <taxon>Bacillati</taxon>
        <taxon>Bacillota</taxon>
        <taxon>Clostridia</taxon>
        <taxon>Eubacteriales</taxon>
        <taxon>Clostridiaceae</taxon>
        <taxon>Clostridium</taxon>
    </lineage>
</organism>
<evidence type="ECO:0000313" key="3">
    <source>
        <dbReference type="Proteomes" id="UP000726170"/>
    </source>
</evidence>
<dbReference type="RefSeq" id="WP_216440571.1">
    <property type="nucleotide sequence ID" value="NZ_JAHLQF010000004.1"/>
</dbReference>
<comment type="caution">
    <text evidence="2">The sequence shown here is derived from an EMBL/GenBank/DDBJ whole genome shotgun (WGS) entry which is preliminary data.</text>
</comment>
<feature type="coiled-coil region" evidence="1">
    <location>
        <begin position="125"/>
        <end position="152"/>
    </location>
</feature>
<dbReference type="Proteomes" id="UP000726170">
    <property type="component" value="Unassembled WGS sequence"/>
</dbReference>
<keyword evidence="1" id="KW-0175">Coiled coil</keyword>
<dbReference type="EMBL" id="JAHLQF010000004">
    <property type="protein sequence ID" value="MBU5485974.1"/>
    <property type="molecule type" value="Genomic_DNA"/>
</dbReference>
<evidence type="ECO:0000256" key="1">
    <source>
        <dbReference type="SAM" id="Coils"/>
    </source>
</evidence>
<protein>
    <submittedName>
        <fullName evidence="2">Uncharacterized protein</fullName>
    </submittedName>
</protein>
<evidence type="ECO:0000313" key="2">
    <source>
        <dbReference type="EMBL" id="MBU5485974.1"/>
    </source>
</evidence>
<accession>A0ABS6EL84</accession>